<dbReference type="AlphaFoldDB" id="A0A1D2VMJ2"/>
<name>A0A1D2VMJ2_9ASCO</name>
<dbReference type="Proteomes" id="UP000095038">
    <property type="component" value="Unassembled WGS sequence"/>
</dbReference>
<organism evidence="1 2">
    <name type="scientific">Ascoidea rubescens DSM 1968</name>
    <dbReference type="NCBI Taxonomy" id="1344418"/>
    <lineage>
        <taxon>Eukaryota</taxon>
        <taxon>Fungi</taxon>
        <taxon>Dikarya</taxon>
        <taxon>Ascomycota</taxon>
        <taxon>Saccharomycotina</taxon>
        <taxon>Saccharomycetes</taxon>
        <taxon>Ascoideaceae</taxon>
        <taxon>Ascoidea</taxon>
    </lineage>
</organism>
<dbReference type="STRING" id="1344418.A0A1D2VMJ2"/>
<gene>
    <name evidence="1" type="ORF">ASCRUDRAFT_124044</name>
</gene>
<sequence>MYRLGSSLRQALKIGNANYNKRFFSSSIGLRKFNLELETEIRGILDSFPSASKLYQNPDGSPRTLEEEELKKLGKLSELISKRDLKFVDEWLLSSKESSLFYSNCQDLAGLVPSYDPESSGKIIDKIPYEDPVSKEVKWKIVREKNQEGWEFPSYYVFTPLALSLLLVMYFKQDEGIETWAKNELRLRAQEAHEGSTAKAIESLRDDNKTPEEIKERDALIVERIIAGDYDKLAGLKIKANTLVDIKDITN</sequence>
<evidence type="ECO:0000313" key="2">
    <source>
        <dbReference type="Proteomes" id="UP000095038"/>
    </source>
</evidence>
<reference evidence="2" key="1">
    <citation type="submission" date="2016-05" db="EMBL/GenBank/DDBJ databases">
        <title>Comparative genomics of biotechnologically important yeasts.</title>
        <authorList>
            <consortium name="DOE Joint Genome Institute"/>
            <person name="Riley R."/>
            <person name="Haridas S."/>
            <person name="Wolfe K.H."/>
            <person name="Lopes M.R."/>
            <person name="Hittinger C.T."/>
            <person name="Goker M."/>
            <person name="Salamov A."/>
            <person name="Wisecaver J."/>
            <person name="Long T.M."/>
            <person name="Aerts A.L."/>
            <person name="Barry K."/>
            <person name="Choi C."/>
            <person name="Clum A."/>
            <person name="Coughlan A.Y."/>
            <person name="Deshpande S."/>
            <person name="Douglass A.P."/>
            <person name="Hanson S.J."/>
            <person name="Klenk H.-P."/>
            <person name="Labutti K."/>
            <person name="Lapidus A."/>
            <person name="Lindquist E."/>
            <person name="Lipzen A."/>
            <person name="Meier-Kolthoff J.P."/>
            <person name="Ohm R.A."/>
            <person name="Otillar R.P."/>
            <person name="Pangilinan J."/>
            <person name="Peng Y."/>
            <person name="Rokas A."/>
            <person name="Rosa C.A."/>
            <person name="Scheuner C."/>
            <person name="Sibirny A.A."/>
            <person name="Slot J.C."/>
            <person name="Stielow J.B."/>
            <person name="Sun H."/>
            <person name="Kurtzman C.P."/>
            <person name="Blackwell M."/>
            <person name="Grigoriev I.V."/>
            <person name="Jeffries T.W."/>
        </authorList>
    </citation>
    <scope>NUCLEOTIDE SEQUENCE [LARGE SCALE GENOMIC DNA]</scope>
    <source>
        <strain evidence="2">DSM 1968</strain>
    </source>
</reference>
<proteinExistence type="predicted"/>
<evidence type="ECO:0000313" key="1">
    <source>
        <dbReference type="EMBL" id="ODV62794.1"/>
    </source>
</evidence>
<dbReference type="RefSeq" id="XP_020049101.1">
    <property type="nucleotide sequence ID" value="XM_020188925.1"/>
</dbReference>
<dbReference type="GeneID" id="30962561"/>
<accession>A0A1D2VMJ2</accession>
<dbReference type="InParanoid" id="A0A1D2VMJ2"/>
<dbReference type="EMBL" id="KV454476">
    <property type="protein sequence ID" value="ODV62794.1"/>
    <property type="molecule type" value="Genomic_DNA"/>
</dbReference>
<protein>
    <submittedName>
        <fullName evidence="1">Uncharacterized protein</fullName>
    </submittedName>
</protein>
<keyword evidence="2" id="KW-1185">Reference proteome</keyword>
<dbReference type="OrthoDB" id="2147978at2759"/>